<gene>
    <name evidence="3" type="ORF">MGU_11375</name>
</gene>
<dbReference type="OrthoDB" id="4913223at2759"/>
<dbReference type="InterPro" id="IPR004875">
    <property type="entry name" value="DDE_SF_endonuclease_dom"/>
</dbReference>
<dbReference type="AlphaFoldDB" id="A0A0B4GNF8"/>
<reference evidence="3 4" key="1">
    <citation type="journal article" date="2014" name="Proc. Natl. Acad. Sci. U.S.A.">
        <title>Trajectory and genomic determinants of fungal-pathogen speciation and host adaptation.</title>
        <authorList>
            <person name="Hu X."/>
            <person name="Xiao G."/>
            <person name="Zheng P."/>
            <person name="Shang Y."/>
            <person name="Su Y."/>
            <person name="Zhang X."/>
            <person name="Liu X."/>
            <person name="Zhan S."/>
            <person name="St Leger R.J."/>
            <person name="Wang C."/>
        </authorList>
    </citation>
    <scope>NUCLEOTIDE SEQUENCE [LARGE SCALE GENOMIC DNA]</scope>
    <source>
        <strain evidence="3 4">ARSEF 977</strain>
    </source>
</reference>
<dbReference type="EMBL" id="AZNH01000172">
    <property type="protein sequence ID" value="KID81257.1"/>
    <property type="molecule type" value="Genomic_DNA"/>
</dbReference>
<comment type="caution">
    <text evidence="3">The sequence shown here is derived from an EMBL/GenBank/DDBJ whole genome shotgun (WGS) entry which is preliminary data.</text>
</comment>
<keyword evidence="1" id="KW-0238">DNA-binding</keyword>
<sequence length="502" mass="56909">MSSTNLNIDLRVEEAVQYLRDNPNAKQRAVAKKFNIPRDRLRRRRSGVPPENGRHASNAWLTEPEEVALCRYIDRLDRMNLSIRKEFIKDAANLVLRERIADATPPSVGPMWVDRFIKRHNYSVLSQKTGDSNRQDAESVEKIATYFELLHDCICDYGIVDSDIWNMDETGFRIGVGKSRMIVTKRSRASYLGLPTNRESATAIEAISAGGLSVPAFLILTGAVHQSTFYRIPELHDDTAIGVIGVSQTGFTNDELSLEWIKHFDKHTVDKRTGQYRLLIIDGHGSHHTVEFIQYAEDHDIVLFGLPPYLTHILQPLDVVVFQPLKHYHAKALDMVVRDGCLHVTKSEFLAIIESVRRHALKEATILSAFKKTGIVPWNPQPILDLIRRLHPVHASEITTPPPADQLSSSPFNTPYTLRHLNKVATKIDDLQDALGELQPALKSEMDRFIRGALVQSTELRQTMKDLSRTRMAEELRKRRKAGKNRPLQHGGVITVDAKLLR</sequence>
<evidence type="ECO:0000256" key="1">
    <source>
        <dbReference type="ARBA" id="ARBA00023125"/>
    </source>
</evidence>
<dbReference type="PANTHER" id="PTHR19303">
    <property type="entry name" value="TRANSPOSON"/>
    <property type="match status" value="1"/>
</dbReference>
<evidence type="ECO:0000259" key="2">
    <source>
        <dbReference type="PROSITE" id="PS51253"/>
    </source>
</evidence>
<organism evidence="3 4">
    <name type="scientific">Metarhizium guizhouense (strain ARSEF 977)</name>
    <dbReference type="NCBI Taxonomy" id="1276136"/>
    <lineage>
        <taxon>Eukaryota</taxon>
        <taxon>Fungi</taxon>
        <taxon>Dikarya</taxon>
        <taxon>Ascomycota</taxon>
        <taxon>Pezizomycotina</taxon>
        <taxon>Sordariomycetes</taxon>
        <taxon>Hypocreomycetidae</taxon>
        <taxon>Hypocreales</taxon>
        <taxon>Clavicipitaceae</taxon>
        <taxon>Metarhizium</taxon>
    </lineage>
</organism>
<keyword evidence="4" id="KW-1185">Reference proteome</keyword>
<dbReference type="HOGENOM" id="CLU_013929_4_2_1"/>
<proteinExistence type="predicted"/>
<evidence type="ECO:0000313" key="4">
    <source>
        <dbReference type="Proteomes" id="UP000031192"/>
    </source>
</evidence>
<dbReference type="Proteomes" id="UP000031192">
    <property type="component" value="Unassembled WGS sequence"/>
</dbReference>
<dbReference type="InterPro" id="IPR050863">
    <property type="entry name" value="CenT-Element_Derived"/>
</dbReference>
<accession>A0A0B4GNF8</accession>
<dbReference type="PANTHER" id="PTHR19303:SF74">
    <property type="entry name" value="POGO TRANSPOSABLE ELEMENT WITH KRAB DOMAIN"/>
    <property type="match status" value="1"/>
</dbReference>
<dbReference type="GO" id="GO:0003677">
    <property type="term" value="F:DNA binding"/>
    <property type="evidence" value="ECO:0007669"/>
    <property type="project" value="UniProtKB-KW"/>
</dbReference>
<feature type="domain" description="HTH CENPB-type" evidence="2">
    <location>
        <begin position="53"/>
        <end position="126"/>
    </location>
</feature>
<dbReference type="GO" id="GO:0005634">
    <property type="term" value="C:nucleus"/>
    <property type="evidence" value="ECO:0007669"/>
    <property type="project" value="TreeGrafter"/>
</dbReference>
<dbReference type="PROSITE" id="PS51253">
    <property type="entry name" value="HTH_CENPB"/>
    <property type="match status" value="1"/>
</dbReference>
<dbReference type="Pfam" id="PF03221">
    <property type="entry name" value="HTH_Tnp_Tc5"/>
    <property type="match status" value="1"/>
</dbReference>
<dbReference type="InterPro" id="IPR006600">
    <property type="entry name" value="HTH_CenpB_DNA-bd_dom"/>
</dbReference>
<evidence type="ECO:0000313" key="3">
    <source>
        <dbReference type="EMBL" id="KID81257.1"/>
    </source>
</evidence>
<protein>
    <submittedName>
        <fullName evidence="3">Transposase</fullName>
    </submittedName>
</protein>
<dbReference type="Pfam" id="PF03184">
    <property type="entry name" value="DDE_1"/>
    <property type="match status" value="1"/>
</dbReference>
<name>A0A0B4GNF8_METGA</name>